<accession>A0ACB8BZ36</accession>
<sequence length="130" mass="14914">MEWTRRGRAICLSGRILVSSAFTKEGDGFVLSNQLAILMLTIDATCDQSNGNLSTLYAYRHLISQLRVLFISFHLAALERPKKTRRWPSTSYDLNAPPRWPPKTHVSKSYFCHNFMVHPRVADIRGFRSC</sequence>
<dbReference type="EMBL" id="MU266331">
    <property type="protein sequence ID" value="KAH7930528.1"/>
    <property type="molecule type" value="Genomic_DNA"/>
</dbReference>
<evidence type="ECO:0000313" key="2">
    <source>
        <dbReference type="Proteomes" id="UP000790709"/>
    </source>
</evidence>
<organism evidence="1 2">
    <name type="scientific">Leucogyrophana mollusca</name>
    <dbReference type="NCBI Taxonomy" id="85980"/>
    <lineage>
        <taxon>Eukaryota</taxon>
        <taxon>Fungi</taxon>
        <taxon>Dikarya</taxon>
        <taxon>Basidiomycota</taxon>
        <taxon>Agaricomycotina</taxon>
        <taxon>Agaricomycetes</taxon>
        <taxon>Agaricomycetidae</taxon>
        <taxon>Boletales</taxon>
        <taxon>Boletales incertae sedis</taxon>
        <taxon>Leucogyrophana</taxon>
    </lineage>
</organism>
<dbReference type="Proteomes" id="UP000790709">
    <property type="component" value="Unassembled WGS sequence"/>
</dbReference>
<name>A0ACB8BZ36_9AGAM</name>
<comment type="caution">
    <text evidence="1">The sequence shown here is derived from an EMBL/GenBank/DDBJ whole genome shotgun (WGS) entry which is preliminary data.</text>
</comment>
<keyword evidence="2" id="KW-1185">Reference proteome</keyword>
<protein>
    <submittedName>
        <fullName evidence="1">Uncharacterized protein</fullName>
    </submittedName>
</protein>
<gene>
    <name evidence="1" type="ORF">BV22DRAFT_54992</name>
</gene>
<evidence type="ECO:0000313" key="1">
    <source>
        <dbReference type="EMBL" id="KAH7930528.1"/>
    </source>
</evidence>
<reference evidence="1" key="1">
    <citation type="journal article" date="2021" name="New Phytol.">
        <title>Evolutionary innovations through gain and loss of genes in the ectomycorrhizal Boletales.</title>
        <authorList>
            <person name="Wu G."/>
            <person name="Miyauchi S."/>
            <person name="Morin E."/>
            <person name="Kuo A."/>
            <person name="Drula E."/>
            <person name="Varga T."/>
            <person name="Kohler A."/>
            <person name="Feng B."/>
            <person name="Cao Y."/>
            <person name="Lipzen A."/>
            <person name="Daum C."/>
            <person name="Hundley H."/>
            <person name="Pangilinan J."/>
            <person name="Johnson J."/>
            <person name="Barry K."/>
            <person name="LaButti K."/>
            <person name="Ng V."/>
            <person name="Ahrendt S."/>
            <person name="Min B."/>
            <person name="Choi I.G."/>
            <person name="Park H."/>
            <person name="Plett J.M."/>
            <person name="Magnuson J."/>
            <person name="Spatafora J.W."/>
            <person name="Nagy L.G."/>
            <person name="Henrissat B."/>
            <person name="Grigoriev I.V."/>
            <person name="Yang Z.L."/>
            <person name="Xu J."/>
            <person name="Martin F.M."/>
        </authorList>
    </citation>
    <scope>NUCLEOTIDE SEQUENCE</scope>
    <source>
        <strain evidence="1">KUC20120723A-06</strain>
    </source>
</reference>
<proteinExistence type="predicted"/>